<protein>
    <submittedName>
        <fullName evidence="1">Uncharacterized protein</fullName>
    </submittedName>
</protein>
<accession>A0A218WZ38</accession>
<gene>
    <name evidence="1" type="ORF">CDL15_Pgr011157</name>
</gene>
<sequence length="134" mass="14177">MKLGGGEELGGRERRFPSLGAAATVQEGAGGGGEHRLGCAVLETGVTRLGQVRIEGDFEFFGGKVSSFPTSDFEFNRRKSGELKGRNGGVLCGGVSRVDWGEKLRARGRDSASIFVRDPERELGSESRGSGRAS</sequence>
<evidence type="ECO:0000313" key="2">
    <source>
        <dbReference type="Proteomes" id="UP000197138"/>
    </source>
</evidence>
<dbReference type="AlphaFoldDB" id="A0A218WZ38"/>
<evidence type="ECO:0000313" key="1">
    <source>
        <dbReference type="EMBL" id="OWM77796.1"/>
    </source>
</evidence>
<dbReference type="EMBL" id="MTKT01002513">
    <property type="protein sequence ID" value="OWM77796.1"/>
    <property type="molecule type" value="Genomic_DNA"/>
</dbReference>
<name>A0A218WZ38_PUNGR</name>
<reference evidence="2" key="1">
    <citation type="journal article" date="2017" name="Plant J.">
        <title>The pomegranate (Punica granatum L.) genome and the genomics of punicalagin biosynthesis.</title>
        <authorList>
            <person name="Qin G."/>
            <person name="Xu C."/>
            <person name="Ming R."/>
            <person name="Tang H."/>
            <person name="Guyot R."/>
            <person name="Kramer E.M."/>
            <person name="Hu Y."/>
            <person name="Yi X."/>
            <person name="Qi Y."/>
            <person name="Xu X."/>
            <person name="Gao Z."/>
            <person name="Pan H."/>
            <person name="Jian J."/>
            <person name="Tian Y."/>
            <person name="Yue Z."/>
            <person name="Xu Y."/>
        </authorList>
    </citation>
    <scope>NUCLEOTIDE SEQUENCE [LARGE SCALE GENOMIC DNA]</scope>
    <source>
        <strain evidence="2">cv. Dabenzi</strain>
    </source>
</reference>
<comment type="caution">
    <text evidence="1">The sequence shown here is derived from an EMBL/GenBank/DDBJ whole genome shotgun (WGS) entry which is preliminary data.</text>
</comment>
<organism evidence="1 2">
    <name type="scientific">Punica granatum</name>
    <name type="common">Pomegranate</name>
    <dbReference type="NCBI Taxonomy" id="22663"/>
    <lineage>
        <taxon>Eukaryota</taxon>
        <taxon>Viridiplantae</taxon>
        <taxon>Streptophyta</taxon>
        <taxon>Embryophyta</taxon>
        <taxon>Tracheophyta</taxon>
        <taxon>Spermatophyta</taxon>
        <taxon>Magnoliopsida</taxon>
        <taxon>eudicotyledons</taxon>
        <taxon>Gunneridae</taxon>
        <taxon>Pentapetalae</taxon>
        <taxon>rosids</taxon>
        <taxon>malvids</taxon>
        <taxon>Myrtales</taxon>
        <taxon>Lythraceae</taxon>
        <taxon>Punica</taxon>
    </lineage>
</organism>
<proteinExistence type="predicted"/>
<dbReference type="Proteomes" id="UP000197138">
    <property type="component" value="Unassembled WGS sequence"/>
</dbReference>